<dbReference type="EMBL" id="CP009215">
    <property type="protein sequence ID" value="AIL96986.1"/>
    <property type="molecule type" value="Genomic_DNA"/>
</dbReference>
<name>A0A077HKK6_9CORY</name>
<keyword evidence="1" id="KW-0812">Transmembrane</keyword>
<dbReference type="AlphaFoldDB" id="A0A077HKK6"/>
<evidence type="ECO:0000313" key="3">
    <source>
        <dbReference type="EMBL" id="AIL96986.1"/>
    </source>
</evidence>
<organism evidence="3 4">
    <name type="scientific">Corynebacterium ureicelerivorans</name>
    <dbReference type="NCBI Taxonomy" id="401472"/>
    <lineage>
        <taxon>Bacteria</taxon>
        <taxon>Bacillati</taxon>
        <taxon>Actinomycetota</taxon>
        <taxon>Actinomycetes</taxon>
        <taxon>Mycobacteriales</taxon>
        <taxon>Corynebacteriaceae</taxon>
        <taxon>Corynebacterium</taxon>
    </lineage>
</organism>
<protein>
    <submittedName>
        <fullName evidence="3">Membrane protein</fullName>
    </submittedName>
</protein>
<evidence type="ECO:0000256" key="1">
    <source>
        <dbReference type="SAM" id="Phobius"/>
    </source>
</evidence>
<dbReference type="HOGENOM" id="CLU_110740_0_0_11"/>
<dbReference type="STRING" id="401472.CUREI_06470"/>
<feature type="domain" description="Low molecular weight protein antigen 6 PH" evidence="2">
    <location>
        <begin position="100"/>
        <end position="169"/>
    </location>
</feature>
<keyword evidence="4" id="KW-1185">Reference proteome</keyword>
<dbReference type="KEGG" id="cuv:CUREI_06470"/>
<dbReference type="InterPro" id="IPR019692">
    <property type="entry name" value="CFP-6_PH"/>
</dbReference>
<keyword evidence="1" id="KW-0472">Membrane</keyword>
<dbReference type="Proteomes" id="UP000028939">
    <property type="component" value="Chromosome"/>
</dbReference>
<feature type="transmembrane region" description="Helical" evidence="1">
    <location>
        <begin position="43"/>
        <end position="66"/>
    </location>
</feature>
<accession>A0A077HKK6</accession>
<dbReference type="Pfam" id="PF10756">
    <property type="entry name" value="bPH_6"/>
    <property type="match status" value="1"/>
</dbReference>
<sequence length="179" mass="20248">MGVAHQHNPTELSGRDEVAYLNALDPHATTTRKPWDLEISSKFLRNVAVGWVVLVMAVHVFMAWAVDAEFTGVAITDLDKFAFIGVGLVISLLSWIALTRPRVRANEDGVQVRNIIGTRYYPWVVIYGLSFPKGSRMARLELPEFEYVPLWAIQSADKEWALKAVEDFRALEAQYMPQD</sequence>
<keyword evidence="1" id="KW-1133">Transmembrane helix</keyword>
<gene>
    <name evidence="3" type="ORF">CUREI_06470</name>
</gene>
<reference evidence="3 4" key="1">
    <citation type="submission" date="2014-08" db="EMBL/GenBank/DDBJ databases">
        <title>Complete genome sequence of Corynebacterium ureicelerivorans DSM 45051, a lipophilic and urea-splitting isolate from a blood culture of a septicaemia patient.</title>
        <authorList>
            <person name="Tippelt A."/>
            <person name="Albersmeier A."/>
            <person name="Brinkrolf K."/>
            <person name="Ruckert C."/>
            <person name="Tauch A."/>
        </authorList>
    </citation>
    <scope>NUCLEOTIDE SEQUENCE [LARGE SCALE GENOMIC DNA]</scope>
    <source>
        <strain evidence="3 4">IMMIB RIV-2301</strain>
    </source>
</reference>
<dbReference type="OrthoDB" id="5191452at2"/>
<feature type="transmembrane region" description="Helical" evidence="1">
    <location>
        <begin position="81"/>
        <end position="98"/>
    </location>
</feature>
<proteinExistence type="predicted"/>
<evidence type="ECO:0000259" key="2">
    <source>
        <dbReference type="Pfam" id="PF10756"/>
    </source>
</evidence>
<evidence type="ECO:0000313" key="4">
    <source>
        <dbReference type="Proteomes" id="UP000028939"/>
    </source>
</evidence>